<dbReference type="EMBL" id="LGGN01000067">
    <property type="protein sequence ID" value="KUK78146.1"/>
    <property type="molecule type" value="Genomic_DNA"/>
</dbReference>
<evidence type="ECO:0000256" key="5">
    <source>
        <dbReference type="PROSITE-ProRule" id="PRU00679"/>
    </source>
</evidence>
<feature type="binding site" evidence="4">
    <location>
        <position position="47"/>
    </location>
    <ligand>
        <name>Zn(2+)</name>
        <dbReference type="ChEBI" id="CHEBI:29105"/>
        <label>1</label>
    </ligand>
</feature>
<comment type="caution">
    <text evidence="6">The sequence shown here is derived from an EMBL/GenBank/DDBJ whole genome shotgun (WGS) entry which is preliminary data.</text>
</comment>
<feature type="binding site" description="via carbamate group" evidence="4">
    <location>
        <position position="165"/>
    </location>
    <ligand>
        <name>Zn(2+)</name>
        <dbReference type="ChEBI" id="CHEBI:29105"/>
        <label>2</label>
    </ligand>
</feature>
<feature type="modified residue" description="N6-carboxylysine" evidence="3 5">
    <location>
        <position position="165"/>
    </location>
</feature>
<dbReference type="SUPFAM" id="SSF51556">
    <property type="entry name" value="Metallo-dependent hydrolases"/>
    <property type="match status" value="1"/>
</dbReference>
<evidence type="ECO:0000313" key="6">
    <source>
        <dbReference type="EMBL" id="KUK78146.1"/>
    </source>
</evidence>
<dbReference type="AlphaFoldDB" id="A0A117M0T6"/>
<accession>A0A117M0T6</accession>
<comment type="similarity">
    <text evidence="5">Belongs to the metallo-dependent hydrolases superfamily. Phosphotriesterase family.</text>
</comment>
<name>A0A117M0T6_9BACT</name>
<evidence type="ECO:0000256" key="3">
    <source>
        <dbReference type="PIRSR" id="PIRSR601559-50"/>
    </source>
</evidence>
<evidence type="ECO:0000256" key="2">
    <source>
        <dbReference type="ARBA" id="ARBA00022801"/>
    </source>
</evidence>
<feature type="binding site" evidence="4">
    <location>
        <position position="199"/>
    </location>
    <ligand>
        <name>Zn(2+)</name>
        <dbReference type="ChEBI" id="CHEBI:29105"/>
        <label>2</label>
    </ligand>
</feature>
<keyword evidence="2" id="KW-0378">Hydrolase</keyword>
<evidence type="ECO:0000256" key="1">
    <source>
        <dbReference type="ARBA" id="ARBA00022723"/>
    </source>
</evidence>
<dbReference type="PANTHER" id="PTHR10819">
    <property type="entry name" value="PHOSPHOTRIESTERASE-RELATED"/>
    <property type="match status" value="1"/>
</dbReference>
<keyword evidence="1 4" id="KW-0479">Metal-binding</keyword>
<protein>
    <submittedName>
        <fullName evidence="6">Aryldialkylphosphatase</fullName>
    </submittedName>
</protein>
<feature type="binding site" evidence="4">
    <location>
        <position position="280"/>
    </location>
    <ligand>
        <name>Zn(2+)</name>
        <dbReference type="ChEBI" id="CHEBI:29105"/>
        <label>1</label>
    </ligand>
</feature>
<dbReference type="PROSITE" id="PS51347">
    <property type="entry name" value="PHOSPHOTRIESTERASE_2"/>
    <property type="match status" value="1"/>
</dbReference>
<dbReference type="GO" id="GO:0008270">
    <property type="term" value="F:zinc ion binding"/>
    <property type="evidence" value="ECO:0007669"/>
    <property type="project" value="InterPro"/>
</dbReference>
<dbReference type="PANTHER" id="PTHR10819:SF3">
    <property type="entry name" value="PHOSPHOTRIESTERASE-RELATED PROTEIN"/>
    <property type="match status" value="1"/>
</dbReference>
<feature type="binding site" description="via carbamate group" evidence="4">
    <location>
        <position position="165"/>
    </location>
    <ligand>
        <name>Zn(2+)</name>
        <dbReference type="ChEBI" id="CHEBI:29105"/>
        <label>1</label>
    </ligand>
</feature>
<comment type="cofactor">
    <cofactor evidence="4">
        <name>a divalent metal cation</name>
        <dbReference type="ChEBI" id="CHEBI:60240"/>
    </cofactor>
    <text evidence="4">Binds 2 divalent metal cations per subunit.</text>
</comment>
<evidence type="ECO:0000313" key="7">
    <source>
        <dbReference type="Proteomes" id="UP000053860"/>
    </source>
</evidence>
<feature type="binding site" evidence="4">
    <location>
        <position position="227"/>
    </location>
    <ligand>
        <name>Zn(2+)</name>
        <dbReference type="ChEBI" id="CHEBI:29105"/>
        <label>2</label>
    </ligand>
</feature>
<dbReference type="InterPro" id="IPR001559">
    <property type="entry name" value="Phosphotriesterase"/>
</dbReference>
<dbReference type="PROSITE" id="PS51257">
    <property type="entry name" value="PROKAR_LIPOPROTEIN"/>
    <property type="match status" value="1"/>
</dbReference>
<dbReference type="GO" id="GO:0016787">
    <property type="term" value="F:hydrolase activity"/>
    <property type="evidence" value="ECO:0007669"/>
    <property type="project" value="UniProtKB-KW"/>
</dbReference>
<dbReference type="Proteomes" id="UP000053860">
    <property type="component" value="Unassembled WGS sequence"/>
</dbReference>
<gene>
    <name evidence="6" type="ORF">XD92_0496</name>
</gene>
<proteinExistence type="inferred from homology"/>
<dbReference type="Pfam" id="PF02126">
    <property type="entry name" value="PTE"/>
    <property type="match status" value="1"/>
</dbReference>
<reference evidence="7" key="1">
    <citation type="journal article" date="2015" name="MBio">
        <title>Genome-Resolved Metagenomic Analysis Reveals Roles for Candidate Phyla and Other Microbial Community Members in Biogeochemical Transformations in Oil Reservoirs.</title>
        <authorList>
            <person name="Hu P."/>
            <person name="Tom L."/>
            <person name="Singh A."/>
            <person name="Thomas B.C."/>
            <person name="Baker B.J."/>
            <person name="Piceno Y.M."/>
            <person name="Andersen G.L."/>
            <person name="Banfield J.F."/>
        </authorList>
    </citation>
    <scope>NUCLEOTIDE SEQUENCE [LARGE SCALE GENOMIC DNA]</scope>
</reference>
<sequence length="346" mass="39164">MIKMVKIDCIILLLIMACGCNLSEKRPQIQDVQGKQILNSDNIWLSHEHILVDFIGAANIQPETWNHDSIIKEITPYFEELKAFNVKYFVDATPNYLGRDALLLEKIAIKTGARIITNTGLYGVGNNKYIPQYALDMTAEELSEIWINEYKYGIHKTSVKPGFVKIGIDVADSLHPMHQKLVKAAALTHLKTGLTIASHTGKAKGLWPQLEILKETGVSPASFIWVHAQAEDNNDSYLKAAEMGCWISLDGVGGELEKYIEKLLFAKRNGILDRFLISHDAGWYDPQKEIQTIKPFTTIFTQLLPELKSHGFTDDEIKLLLRVNPSKAFAIEIRRYPFDKRAKQLE</sequence>
<feature type="binding site" evidence="4">
    <location>
        <position position="49"/>
    </location>
    <ligand>
        <name>Zn(2+)</name>
        <dbReference type="ChEBI" id="CHEBI:29105"/>
        <label>1</label>
    </ligand>
</feature>
<evidence type="ECO:0000256" key="4">
    <source>
        <dbReference type="PIRSR" id="PIRSR601559-51"/>
    </source>
</evidence>
<organism evidence="6 7">
    <name type="scientific">Proteiniphilum acetatigenes</name>
    <dbReference type="NCBI Taxonomy" id="294710"/>
    <lineage>
        <taxon>Bacteria</taxon>
        <taxon>Pseudomonadati</taxon>
        <taxon>Bacteroidota</taxon>
        <taxon>Bacteroidia</taxon>
        <taxon>Bacteroidales</taxon>
        <taxon>Dysgonomonadaceae</taxon>
        <taxon>Proteiniphilum</taxon>
    </lineage>
</organism>
<dbReference type="InterPro" id="IPR032466">
    <property type="entry name" value="Metal_Hydrolase"/>
</dbReference>
<dbReference type="Gene3D" id="3.20.20.140">
    <property type="entry name" value="Metal-dependent hydrolases"/>
    <property type="match status" value="1"/>
</dbReference>